<proteinExistence type="predicted"/>
<protein>
    <submittedName>
        <fullName evidence="2">DUF2236 domain-containing protein</fullName>
    </submittedName>
</protein>
<dbReference type="RefSeq" id="WP_180046506.1">
    <property type="nucleotide sequence ID" value="NZ_CP048659.1"/>
</dbReference>
<dbReference type="InterPro" id="IPR018713">
    <property type="entry name" value="MPAB/Lcp_cat_dom"/>
</dbReference>
<evidence type="ECO:0000259" key="1">
    <source>
        <dbReference type="Pfam" id="PF09995"/>
    </source>
</evidence>
<dbReference type="PANTHER" id="PTHR37539:SF1">
    <property type="entry name" value="ER-BOUND OXYGENASE MPAB_MPAB'_RUBBER OXYGENASE CATALYTIC DOMAIN-CONTAINING PROTEIN"/>
    <property type="match status" value="1"/>
</dbReference>
<dbReference type="EMBL" id="CP048659">
    <property type="protein sequence ID" value="QOW44650.1"/>
    <property type="molecule type" value="Genomic_DNA"/>
</dbReference>
<feature type="domain" description="ER-bound oxygenase mpaB/mpaB'/Rubber oxygenase catalytic" evidence="1">
    <location>
        <begin position="143"/>
        <end position="353"/>
    </location>
</feature>
<accession>A0A7S6VTJ3</accession>
<dbReference type="PANTHER" id="PTHR37539">
    <property type="entry name" value="SECRETED PROTEIN-RELATED"/>
    <property type="match status" value="1"/>
</dbReference>
<dbReference type="Pfam" id="PF09995">
    <property type="entry name" value="MPAB_Lcp_cat"/>
    <property type="match status" value="1"/>
</dbReference>
<dbReference type="AlphaFoldDB" id="A0A7S6VTJ3"/>
<name>A0A7S6VTJ3_9GAMM</name>
<organism evidence="2 3">
    <name type="scientific">Acinetobacter piscicola</name>
    <dbReference type="NCBI Taxonomy" id="2006115"/>
    <lineage>
        <taxon>Bacteria</taxon>
        <taxon>Pseudomonadati</taxon>
        <taxon>Pseudomonadota</taxon>
        <taxon>Gammaproteobacteria</taxon>
        <taxon>Moraxellales</taxon>
        <taxon>Moraxellaceae</taxon>
        <taxon>Acinetobacter</taxon>
    </lineage>
</organism>
<reference evidence="2 3" key="1">
    <citation type="submission" date="2020-02" db="EMBL/GenBank/DDBJ databases">
        <title>Tigecycline-resistant Acinetobacter species from pigs and migratory birds.</title>
        <authorList>
            <person name="Chen C."/>
            <person name="Sun J."/>
            <person name="Liao X.-P."/>
            <person name="Liu Y.-H."/>
        </authorList>
    </citation>
    <scope>NUCLEOTIDE SEQUENCE [LARGE SCALE GENOMIC DNA]</scope>
    <source>
        <strain evidence="2 3">YH12207_T</strain>
    </source>
</reference>
<dbReference type="GO" id="GO:0016491">
    <property type="term" value="F:oxidoreductase activity"/>
    <property type="evidence" value="ECO:0007669"/>
    <property type="project" value="InterPro"/>
</dbReference>
<evidence type="ECO:0000313" key="3">
    <source>
        <dbReference type="Proteomes" id="UP000593966"/>
    </source>
</evidence>
<gene>
    <name evidence="2" type="ORF">G0028_01295</name>
</gene>
<evidence type="ECO:0000313" key="2">
    <source>
        <dbReference type="EMBL" id="QOW44650.1"/>
    </source>
</evidence>
<dbReference type="Proteomes" id="UP000593966">
    <property type="component" value="Chromosome"/>
</dbReference>
<sequence length="402" mass="47115">MSEPMIAKRLASFEKMRHSDLISKILNHFTDQHFIPSYEDYLELNQSLFTGDVAIDKVMQWVMENPRRNRKLFETALYQGVEKLDIDEPVLTEFFDLVTTPPVWLEPEKLTTAVKFTHRLGHNSTFILRDAALMVGYQFPGFNQPLIMTGALNQYAGKRLAETQKWWLDVNQQQSFQRFNSGFISTIYVRFIHALVRFQLNKSKDWDHAFWGTPINQYDQAMTNIAFSGLLLIGSRVLGIFPSKAESEAVLHFWKYTGWLMGIDEKWLVNKESEGWKLLQWMNYAHPATDDSSRTLAVSLSKEPFERQYPYFKTFLQKKAYRNHLDITQWFIGKKKMKALGLKPRAVAWYPLYLFAKNTMIYGSARYNARLQQFLQQHGRAQQEYSNTLYQNAGQQLASMYQ</sequence>
<dbReference type="InterPro" id="IPR037473">
    <property type="entry name" value="Lcp-like"/>
</dbReference>
<keyword evidence="3" id="KW-1185">Reference proteome</keyword>